<feature type="transmembrane region" description="Helical" evidence="2">
    <location>
        <begin position="55"/>
        <end position="74"/>
    </location>
</feature>
<feature type="transmembrane region" description="Helical" evidence="2">
    <location>
        <begin position="109"/>
        <end position="126"/>
    </location>
</feature>
<organism evidence="3 4">
    <name type="scientific">Salana multivorans</name>
    <dbReference type="NCBI Taxonomy" id="120377"/>
    <lineage>
        <taxon>Bacteria</taxon>
        <taxon>Bacillati</taxon>
        <taxon>Actinomycetota</taxon>
        <taxon>Actinomycetes</taxon>
        <taxon>Micrococcales</taxon>
        <taxon>Beutenbergiaceae</taxon>
        <taxon>Salana</taxon>
    </lineage>
</organism>
<dbReference type="EMBL" id="RKHQ01000002">
    <property type="protein sequence ID" value="ROR93345.1"/>
    <property type="molecule type" value="Genomic_DNA"/>
</dbReference>
<sequence length="302" mass="32856">MTSADEPSPVARPARGRARRRPGSGWVPNQHGAWAMLLAPVLVGAWPFLTWRTLLLLVSALTGFCALYAVGLWLKSGRRARYRTAALVHTLVTAALVAWLVALEPRLLSWSWVFVPAVALSLLASARRSDRTWWNDIVLVVLGSCLTLVSAGLTGRRSGVWLADDPSVAVLTIAPAPFAWPPLGLDVPGAWERAVVLLLYFAGTIVHVKALIRERRRPWVSRADVWYHAVLVPAAVVWTLLGHLGAAGWFLVGVAVVLALRAWWIVTRRRDLSVKAIGVVEIVMTVLVSVAAIWVGAIVAHG</sequence>
<feature type="transmembrane region" description="Helical" evidence="2">
    <location>
        <begin position="278"/>
        <end position="300"/>
    </location>
</feature>
<name>A0A3N2D0M2_9MICO</name>
<dbReference type="AlphaFoldDB" id="A0A3N2D0M2"/>
<evidence type="ECO:0000256" key="2">
    <source>
        <dbReference type="SAM" id="Phobius"/>
    </source>
</evidence>
<gene>
    <name evidence="3" type="ORF">EDD28_2757</name>
</gene>
<accession>A0A3N2D0M2</accession>
<dbReference type="Pfam" id="PF14256">
    <property type="entry name" value="YwiC"/>
    <property type="match status" value="1"/>
</dbReference>
<evidence type="ECO:0000313" key="3">
    <source>
        <dbReference type="EMBL" id="ROR93345.1"/>
    </source>
</evidence>
<proteinExistence type="predicted"/>
<evidence type="ECO:0000313" key="4">
    <source>
        <dbReference type="Proteomes" id="UP000275356"/>
    </source>
</evidence>
<reference evidence="3 4" key="1">
    <citation type="submission" date="2018-11" db="EMBL/GenBank/DDBJ databases">
        <title>Sequencing the genomes of 1000 actinobacteria strains.</title>
        <authorList>
            <person name="Klenk H.-P."/>
        </authorList>
    </citation>
    <scope>NUCLEOTIDE SEQUENCE [LARGE SCALE GENOMIC DNA]</scope>
    <source>
        <strain evidence="3 4">DSM 13521</strain>
    </source>
</reference>
<feature type="transmembrane region" description="Helical" evidence="2">
    <location>
        <begin position="247"/>
        <end position="266"/>
    </location>
</feature>
<feature type="transmembrane region" description="Helical" evidence="2">
    <location>
        <begin position="133"/>
        <end position="153"/>
    </location>
</feature>
<protein>
    <submittedName>
        <fullName evidence="3">YwiC-like protein</fullName>
    </submittedName>
</protein>
<dbReference type="Proteomes" id="UP000275356">
    <property type="component" value="Unassembled WGS sequence"/>
</dbReference>
<evidence type="ECO:0000256" key="1">
    <source>
        <dbReference type="SAM" id="MobiDB-lite"/>
    </source>
</evidence>
<feature type="transmembrane region" description="Helical" evidence="2">
    <location>
        <begin position="224"/>
        <end position="241"/>
    </location>
</feature>
<keyword evidence="2" id="KW-0472">Membrane</keyword>
<feature type="region of interest" description="Disordered" evidence="1">
    <location>
        <begin position="1"/>
        <end position="24"/>
    </location>
</feature>
<feature type="transmembrane region" description="Helical" evidence="2">
    <location>
        <begin position="194"/>
        <end position="212"/>
    </location>
</feature>
<keyword evidence="2" id="KW-1133">Transmembrane helix</keyword>
<keyword evidence="4" id="KW-1185">Reference proteome</keyword>
<feature type="transmembrane region" description="Helical" evidence="2">
    <location>
        <begin position="86"/>
        <end position="103"/>
    </location>
</feature>
<dbReference type="InterPro" id="IPR025576">
    <property type="entry name" value="YwiC"/>
</dbReference>
<comment type="caution">
    <text evidence="3">The sequence shown here is derived from an EMBL/GenBank/DDBJ whole genome shotgun (WGS) entry which is preliminary data.</text>
</comment>
<keyword evidence="2" id="KW-0812">Transmembrane</keyword>